<dbReference type="EMBL" id="JAGEUA010000005">
    <property type="protein sequence ID" value="KAL0978817.1"/>
    <property type="molecule type" value="Genomic_DNA"/>
</dbReference>
<organism evidence="3 4">
    <name type="scientific">Umbra pygmaea</name>
    <name type="common">Eastern mudminnow</name>
    <dbReference type="NCBI Taxonomy" id="75934"/>
    <lineage>
        <taxon>Eukaryota</taxon>
        <taxon>Metazoa</taxon>
        <taxon>Chordata</taxon>
        <taxon>Craniata</taxon>
        <taxon>Vertebrata</taxon>
        <taxon>Euteleostomi</taxon>
        <taxon>Actinopterygii</taxon>
        <taxon>Neopterygii</taxon>
        <taxon>Teleostei</taxon>
        <taxon>Protacanthopterygii</taxon>
        <taxon>Esociformes</taxon>
        <taxon>Umbridae</taxon>
        <taxon>Umbra</taxon>
    </lineage>
</organism>
<keyword evidence="4" id="KW-1185">Reference proteome</keyword>
<gene>
    <name evidence="3" type="ORF">UPYG_G00176110</name>
</gene>
<feature type="domain" description="CCDC66" evidence="2">
    <location>
        <begin position="424"/>
        <end position="563"/>
    </location>
</feature>
<dbReference type="InterPro" id="IPR040467">
    <property type="entry name" value="CCDC66_dom"/>
</dbReference>
<evidence type="ECO:0000256" key="1">
    <source>
        <dbReference type="SAM" id="MobiDB-lite"/>
    </source>
</evidence>
<feature type="region of interest" description="Disordered" evidence="1">
    <location>
        <begin position="728"/>
        <end position="807"/>
    </location>
</feature>
<feature type="region of interest" description="Disordered" evidence="1">
    <location>
        <begin position="343"/>
        <end position="364"/>
    </location>
</feature>
<dbReference type="Pfam" id="PF15236">
    <property type="entry name" value="CCDC66"/>
    <property type="match status" value="1"/>
</dbReference>
<dbReference type="InterPro" id="IPR039183">
    <property type="entry name" value="CCD66"/>
</dbReference>
<accession>A0ABD0WQ10</accession>
<feature type="region of interest" description="Disordered" evidence="1">
    <location>
        <begin position="566"/>
        <end position="597"/>
    </location>
</feature>
<reference evidence="3 4" key="1">
    <citation type="submission" date="2024-06" db="EMBL/GenBank/DDBJ databases">
        <authorList>
            <person name="Pan Q."/>
            <person name="Wen M."/>
            <person name="Jouanno E."/>
            <person name="Zahm M."/>
            <person name="Klopp C."/>
            <person name="Cabau C."/>
            <person name="Louis A."/>
            <person name="Berthelot C."/>
            <person name="Parey E."/>
            <person name="Roest Crollius H."/>
            <person name="Montfort J."/>
            <person name="Robinson-Rechavi M."/>
            <person name="Bouchez O."/>
            <person name="Lampietro C."/>
            <person name="Lopez Roques C."/>
            <person name="Donnadieu C."/>
            <person name="Postlethwait J."/>
            <person name="Bobe J."/>
            <person name="Verreycken H."/>
            <person name="Guiguen Y."/>
        </authorList>
    </citation>
    <scope>NUCLEOTIDE SEQUENCE [LARGE SCALE GENOMIC DNA]</scope>
    <source>
        <strain evidence="3">Up_M1</strain>
        <tissue evidence="3">Testis</tissue>
    </source>
</reference>
<protein>
    <recommendedName>
        <fullName evidence="2">CCDC66 domain-containing protein</fullName>
    </recommendedName>
</protein>
<dbReference type="PANTHER" id="PTHR22736">
    <property type="entry name" value="COILED-COIL DOMAIN-CONTAINING PROTEIN 66"/>
    <property type="match status" value="1"/>
</dbReference>
<evidence type="ECO:0000259" key="2">
    <source>
        <dbReference type="Pfam" id="PF15236"/>
    </source>
</evidence>
<name>A0ABD0WQ10_UMBPY</name>
<dbReference type="Proteomes" id="UP001557470">
    <property type="component" value="Unassembled WGS sequence"/>
</dbReference>
<evidence type="ECO:0000313" key="4">
    <source>
        <dbReference type="Proteomes" id="UP001557470"/>
    </source>
</evidence>
<feature type="region of interest" description="Disordered" evidence="1">
    <location>
        <begin position="474"/>
        <end position="532"/>
    </location>
</feature>
<feature type="compositionally biased region" description="Basic and acidic residues" evidence="1">
    <location>
        <begin position="514"/>
        <end position="531"/>
    </location>
</feature>
<feature type="region of interest" description="Disordered" evidence="1">
    <location>
        <begin position="820"/>
        <end position="864"/>
    </location>
</feature>
<feature type="compositionally biased region" description="Polar residues" evidence="1">
    <location>
        <begin position="839"/>
        <end position="858"/>
    </location>
</feature>
<comment type="caution">
    <text evidence="3">The sequence shown here is derived from an EMBL/GenBank/DDBJ whole genome shotgun (WGS) entry which is preliminary data.</text>
</comment>
<sequence>MSTAVSAKMNLGDGLFLELENGKPKLILTNQGVELKNQNKIISRSRPLNALNSKQYSHDPVSEESHTVQIKCVERRKAAPVSNTVPGKNHNRVGASIPIKATVKGSADHNSKVVTSIKGHRPIATDRQVKTSVKTVKESLVCMTNEQLQQILSTINKAPTSSSLHQDVNGHPQTGNTVHFKEDTLLVGNGGEVSASRNENSKESTVGERVVMGALPDGLLSSLGKREVDKNALEAKRTQWRRELDEQMTLKKQQKDLSRPDVIADCILPGGTAVSSKSGPGDGRTVQQGNLKMLAGLEDGNSSQRDLPAAIRSAFVVGEATPVEHAYSAQKKEQQRRWLQDLDQQRQEDKRRRQQEKQQLSQAEDHEHWAMHFDSHQMRGPLQAPLVEDRGHSEPLISLIHQRTRSGALSVACDGAVNRGEDGLGRESVDIPGGIQQKARHLRTMTALLDPAQIEDRERKRLKQLEHQRAIEAQVEEKKRKREAEEAARKAQEEEEERRVEHERELLQRQYQMDTERKTHKEEQQSRKQEALHLSVQRAQEEAMKDKRQQRIRKLARNGHNVSMLQRSVGEDPGSSLVLNTRDSPSPVPHYHPPGRKMDTLREEVCSASSSRKDTVVQTEVDPAGRPGCTCSVAATFNSCQAVQTPDIPVEYRPPPPAKNKRFIGEARQEARLAQKNPTSPRAGKENVWLKDLGGGGGGAVDVYEAFARNNQGQRILRAGVRRPEWNIQKPSKPYVPASERYPTGLQNTRQEKRLRRQMELMTLVERNTRSPQLPEPDPTPGSTDPSPPHVNDFATTRQPATNGGIKNAITGVTHAMAVHTKRGTPRSPPVPALKHRLQNQPASSHPTTRTQTPSQDADSLPPTSDYVPYLRTDEVYHMDPLAPISRPATQTQTQQQTHTDVVTDAVRCSPVHPKDPLLHPELLKNTERQQAILKSLSKLRQGLLQKQRELETGLNPLMVSKDLY</sequence>
<proteinExistence type="predicted"/>
<evidence type="ECO:0000313" key="3">
    <source>
        <dbReference type="EMBL" id="KAL0978817.1"/>
    </source>
</evidence>
<dbReference type="PANTHER" id="PTHR22736:SF2">
    <property type="entry name" value="COILED-COIL DOMAIN-CONTAINING PROTEIN 66"/>
    <property type="match status" value="1"/>
</dbReference>
<feature type="compositionally biased region" description="Basic and acidic residues" evidence="1">
    <location>
        <begin position="474"/>
        <end position="507"/>
    </location>
</feature>
<dbReference type="AlphaFoldDB" id="A0ABD0WQ10"/>